<keyword evidence="1" id="KW-0129">CBS domain</keyword>
<dbReference type="AlphaFoldDB" id="A0A1T4N570"/>
<dbReference type="PROSITE" id="PS51371">
    <property type="entry name" value="CBS"/>
    <property type="match status" value="1"/>
</dbReference>
<dbReference type="OrthoDB" id="5295117at2"/>
<protein>
    <recommendedName>
        <fullName evidence="2">CBS domain-containing protein</fullName>
    </recommendedName>
</protein>
<dbReference type="SUPFAM" id="SSF54631">
    <property type="entry name" value="CBS-domain pair"/>
    <property type="match status" value="1"/>
</dbReference>
<dbReference type="InterPro" id="IPR000644">
    <property type="entry name" value="CBS_dom"/>
</dbReference>
<proteinExistence type="predicted"/>
<accession>A0A1T4N570</accession>
<evidence type="ECO:0000313" key="3">
    <source>
        <dbReference type="EMBL" id="OPX55843.1"/>
    </source>
</evidence>
<dbReference type="Proteomes" id="UP000191418">
    <property type="component" value="Unassembled WGS sequence"/>
</dbReference>
<sequence>MKALNLMSFDQHFHLVHPEEFSHLTQDSSALAIFTDFKKHIPQAVVFNMPAMHAESMMRKAHVRLKVVVDKEGELVGTISVNELEEQKMFQVQQENGISKEEVLVQDLMIPRQKIKALEYDELAQASIGDVLETLNQNHQQHCLVVDSDEKQIRGVISATDIARRLHIPLPTERKTTFFDIFMALRPH</sequence>
<feature type="domain" description="CBS" evidence="2">
    <location>
        <begin position="109"/>
        <end position="172"/>
    </location>
</feature>
<name>A0A1T4N570_9GAMM</name>
<dbReference type="RefSeq" id="WP_078744639.1">
    <property type="nucleotide sequence ID" value="NZ_FUXG01000005.1"/>
</dbReference>
<evidence type="ECO:0000256" key="1">
    <source>
        <dbReference type="PROSITE-ProRule" id="PRU00703"/>
    </source>
</evidence>
<dbReference type="EMBL" id="MTSM01000006">
    <property type="protein sequence ID" value="OPX55843.1"/>
    <property type="molecule type" value="Genomic_DNA"/>
</dbReference>
<dbReference type="Pfam" id="PF00571">
    <property type="entry name" value="CBS"/>
    <property type="match status" value="2"/>
</dbReference>
<dbReference type="InterPro" id="IPR046342">
    <property type="entry name" value="CBS_dom_sf"/>
</dbReference>
<reference evidence="3 4" key="1">
    <citation type="submission" date="2017-01" db="EMBL/GenBank/DDBJ databases">
        <title>Genome Sequencing of a Marine Spirillum, Oceanospirillum multiglobuliferum ATCC 33336, from Japan.</title>
        <authorList>
            <person name="Carney J.G."/>
            <person name="Trachtenberg A.M."/>
            <person name="Rheaume B.A."/>
            <person name="Linnane J.D."/>
            <person name="Pitts N.L."/>
            <person name="Mykles D.L."/>
            <person name="Maclea K.S."/>
        </authorList>
    </citation>
    <scope>NUCLEOTIDE SEQUENCE [LARGE SCALE GENOMIC DNA]</scope>
    <source>
        <strain evidence="3 4">ATCC 33336</strain>
    </source>
</reference>
<organism evidence="3 4">
    <name type="scientific">Oceanospirillum multiglobuliferum</name>
    <dbReference type="NCBI Taxonomy" id="64969"/>
    <lineage>
        <taxon>Bacteria</taxon>
        <taxon>Pseudomonadati</taxon>
        <taxon>Pseudomonadota</taxon>
        <taxon>Gammaproteobacteria</taxon>
        <taxon>Oceanospirillales</taxon>
        <taxon>Oceanospirillaceae</taxon>
        <taxon>Oceanospirillum</taxon>
    </lineage>
</organism>
<evidence type="ECO:0000259" key="2">
    <source>
        <dbReference type="PROSITE" id="PS51371"/>
    </source>
</evidence>
<gene>
    <name evidence="3" type="ORF">BTE48_06490</name>
</gene>
<evidence type="ECO:0000313" key="4">
    <source>
        <dbReference type="Proteomes" id="UP000191418"/>
    </source>
</evidence>
<dbReference type="STRING" id="64969.SAMN02745127_01009"/>
<comment type="caution">
    <text evidence="3">The sequence shown here is derived from an EMBL/GenBank/DDBJ whole genome shotgun (WGS) entry which is preliminary data.</text>
</comment>
<keyword evidence="4" id="KW-1185">Reference proteome</keyword>
<dbReference type="Gene3D" id="3.10.580.10">
    <property type="entry name" value="CBS-domain"/>
    <property type="match status" value="1"/>
</dbReference>